<dbReference type="EMBL" id="JAZDWU010000005">
    <property type="protein sequence ID" value="KAL0001512.1"/>
    <property type="molecule type" value="Genomic_DNA"/>
</dbReference>
<name>A0AAW2CTV7_9ROSI</name>
<dbReference type="AlphaFoldDB" id="A0AAW2CTV7"/>
<protein>
    <submittedName>
        <fullName evidence="1">Uncharacterized protein</fullName>
    </submittedName>
</protein>
<proteinExistence type="predicted"/>
<organism evidence="1 2">
    <name type="scientific">Lithocarpus litseifolius</name>
    <dbReference type="NCBI Taxonomy" id="425828"/>
    <lineage>
        <taxon>Eukaryota</taxon>
        <taxon>Viridiplantae</taxon>
        <taxon>Streptophyta</taxon>
        <taxon>Embryophyta</taxon>
        <taxon>Tracheophyta</taxon>
        <taxon>Spermatophyta</taxon>
        <taxon>Magnoliopsida</taxon>
        <taxon>eudicotyledons</taxon>
        <taxon>Gunneridae</taxon>
        <taxon>Pentapetalae</taxon>
        <taxon>rosids</taxon>
        <taxon>fabids</taxon>
        <taxon>Fagales</taxon>
        <taxon>Fagaceae</taxon>
        <taxon>Lithocarpus</taxon>
    </lineage>
</organism>
<reference evidence="1 2" key="1">
    <citation type="submission" date="2024-01" db="EMBL/GenBank/DDBJ databases">
        <title>A telomere-to-telomere, gap-free genome of sweet tea (Lithocarpus litseifolius).</title>
        <authorList>
            <person name="Zhou J."/>
        </authorList>
    </citation>
    <scope>NUCLEOTIDE SEQUENCE [LARGE SCALE GENOMIC DNA]</scope>
    <source>
        <strain evidence="1">Zhou-2022a</strain>
        <tissue evidence="1">Leaf</tissue>
    </source>
</reference>
<comment type="caution">
    <text evidence="1">The sequence shown here is derived from an EMBL/GenBank/DDBJ whole genome shotgun (WGS) entry which is preliminary data.</text>
</comment>
<evidence type="ECO:0000313" key="1">
    <source>
        <dbReference type="EMBL" id="KAL0001512.1"/>
    </source>
</evidence>
<evidence type="ECO:0000313" key="2">
    <source>
        <dbReference type="Proteomes" id="UP001459277"/>
    </source>
</evidence>
<keyword evidence="2" id="KW-1185">Reference proteome</keyword>
<dbReference type="Proteomes" id="UP001459277">
    <property type="component" value="Unassembled WGS sequence"/>
</dbReference>
<gene>
    <name evidence="1" type="ORF">SO802_015293</name>
</gene>
<sequence>MSTTHCSDARAYCARAVEVCVVSRVFDWNSFAFGALWYTGRVSRLCIQHIFNMLTPWLASSYWHSCTFCSRLGGRTLAPSVLAPCVCGESRHLVFAMV</sequence>
<accession>A0AAW2CTV7</accession>